<gene>
    <name evidence="4" type="primary">Contig2050.g2222</name>
    <name evidence="4" type="ORF">STYLEM_16729</name>
</gene>
<organism evidence="4 5">
    <name type="scientific">Stylonychia lemnae</name>
    <name type="common">Ciliate</name>
    <dbReference type="NCBI Taxonomy" id="5949"/>
    <lineage>
        <taxon>Eukaryota</taxon>
        <taxon>Sar</taxon>
        <taxon>Alveolata</taxon>
        <taxon>Ciliophora</taxon>
        <taxon>Intramacronucleata</taxon>
        <taxon>Spirotrichea</taxon>
        <taxon>Stichotrichia</taxon>
        <taxon>Sporadotrichida</taxon>
        <taxon>Oxytrichidae</taxon>
        <taxon>Stylonychinae</taxon>
        <taxon>Stylonychia</taxon>
    </lineage>
</organism>
<dbReference type="EMBL" id="CCKQ01015778">
    <property type="protein sequence ID" value="CDW87619.1"/>
    <property type="molecule type" value="Genomic_DNA"/>
</dbReference>
<dbReference type="InParanoid" id="A0A078AZL3"/>
<evidence type="ECO:0000313" key="5">
    <source>
        <dbReference type="Proteomes" id="UP000039865"/>
    </source>
</evidence>
<protein>
    <submittedName>
        <fullName evidence="4">Uncharacterized protein</fullName>
    </submittedName>
</protein>
<evidence type="ECO:0000256" key="2">
    <source>
        <dbReference type="ARBA" id="ARBA00022737"/>
    </source>
</evidence>
<sequence>MGDINLLGIALKVKNVFGIAKELLPGQLLEVFTRGVSILHYRYSLLFYYRLDEDIGLTFYDSSIYGNNIQSTSVELGNQGKLLWIPNWEQVILNEETWTDDFITYQYMDRGLYFQNGKSKQILLKNIDNMTQEYTIQLCLYLTGISVKEVTILGITELTQLNVDQNNKFIHLQNSNIKQEYQHNNSLQDKWVYIAFANSVNYSQKYLVIDDLGQISMYQNSIPFKADILNLVSFYIGGNSSSETFSGYLRHIKIFRKFLSTGQSLRIIHHQTGIINNNNLNYYGLAAIYPFTEPMGPYIREQISGEQNIIDTNDYDYISYPSLPIMCDGDSQYSNLGYCQLINNWSQITLKVCEEIQEAQFSKNKDLPILIGYFKLDESAGDYIYNTATNAKIDAFIKLSYFVKKWVHDIEFGSSQQINLTVCNEQFNELVDQHCESWFGCYQINVSVPKTTNKLAFNNALLILSKYSILLKIKIFVLIARDPSVFVMNKILIHVMAALRILAHFILDFLRKIVFNDAQLEHFMILSIRHVLIAPLNANLVLVQKMGPGPDQCIKCALNYKIYNKKCTQCDFIPGFQSPMVNNNCYEVCGDSKNLGFHECDDGNLLNGDGCDENCMLEPGINKYIAWSTRQRGSGDIYKNG</sequence>
<dbReference type="InterPro" id="IPR013320">
    <property type="entry name" value="ConA-like_dom_sf"/>
</dbReference>
<keyword evidence="2" id="KW-0677">Repeat</keyword>
<dbReference type="NCBIfam" id="TIGR02232">
    <property type="entry name" value="myxo_disulf_rpt"/>
    <property type="match status" value="1"/>
</dbReference>
<evidence type="ECO:0000256" key="3">
    <source>
        <dbReference type="ARBA" id="ARBA00023157"/>
    </source>
</evidence>
<dbReference type="Proteomes" id="UP000039865">
    <property type="component" value="Unassembled WGS sequence"/>
</dbReference>
<accession>A0A078AZL3</accession>
<dbReference type="InterPro" id="IPR006212">
    <property type="entry name" value="Furin_repeat"/>
</dbReference>
<dbReference type="InterPro" id="IPR011936">
    <property type="entry name" value="Myxo_disulph_rpt"/>
</dbReference>
<reference evidence="4 5" key="1">
    <citation type="submission" date="2014-06" db="EMBL/GenBank/DDBJ databases">
        <authorList>
            <person name="Swart Estienne"/>
        </authorList>
    </citation>
    <scope>NUCLEOTIDE SEQUENCE [LARGE SCALE GENOMIC DNA]</scope>
    <source>
        <strain evidence="4 5">130c</strain>
    </source>
</reference>
<evidence type="ECO:0000256" key="1">
    <source>
        <dbReference type="ARBA" id="ARBA00022729"/>
    </source>
</evidence>
<proteinExistence type="predicted"/>
<keyword evidence="3" id="KW-1015">Disulfide bond</keyword>
<dbReference type="SUPFAM" id="SSF49899">
    <property type="entry name" value="Concanavalin A-like lectins/glucanases"/>
    <property type="match status" value="1"/>
</dbReference>
<keyword evidence="1" id="KW-0732">Signal</keyword>
<name>A0A078AZL3_STYLE</name>
<keyword evidence="5" id="KW-1185">Reference proteome</keyword>
<evidence type="ECO:0000313" key="4">
    <source>
        <dbReference type="EMBL" id="CDW87619.1"/>
    </source>
</evidence>
<dbReference type="AlphaFoldDB" id="A0A078AZL3"/>
<dbReference type="CDD" id="cd00064">
    <property type="entry name" value="FU"/>
    <property type="match status" value="1"/>
</dbReference>